<protein>
    <recommendedName>
        <fullName evidence="7">Very-long-chain 3-oxoacyl-CoA synthase</fullName>
    </recommendedName>
</protein>
<name>A0A2K3DIV9_CHLRE</name>
<feature type="compositionally biased region" description="Low complexity" evidence="1">
    <location>
        <begin position="358"/>
        <end position="414"/>
    </location>
</feature>
<feature type="domain" description="Chalcone/stilbene synthase C-terminal" evidence="3">
    <location>
        <begin position="544"/>
        <end position="595"/>
    </location>
</feature>
<proteinExistence type="predicted"/>
<reference evidence="5 6" key="1">
    <citation type="journal article" date="2007" name="Science">
        <title>The Chlamydomonas genome reveals the evolution of key animal and plant functions.</title>
        <authorList>
            <person name="Merchant S.S."/>
            <person name="Prochnik S.E."/>
            <person name="Vallon O."/>
            <person name="Harris E.H."/>
            <person name="Karpowicz S.J."/>
            <person name="Witman G.B."/>
            <person name="Terry A."/>
            <person name="Salamov A."/>
            <person name="Fritz-Laylin L.K."/>
            <person name="Marechal-Drouard L."/>
            <person name="Marshall W.F."/>
            <person name="Qu L.H."/>
            <person name="Nelson D.R."/>
            <person name="Sanderfoot A.A."/>
            <person name="Spalding M.H."/>
            <person name="Kapitonov V.V."/>
            <person name="Ren Q."/>
            <person name="Ferris P."/>
            <person name="Lindquist E."/>
            <person name="Shapiro H."/>
            <person name="Lucas S.M."/>
            <person name="Grimwood J."/>
            <person name="Schmutz J."/>
            <person name="Cardol P."/>
            <person name="Cerutti H."/>
            <person name="Chanfreau G."/>
            <person name="Chen C.L."/>
            <person name="Cognat V."/>
            <person name="Croft M.T."/>
            <person name="Dent R."/>
            <person name="Dutcher S."/>
            <person name="Fernandez E."/>
            <person name="Fukuzawa H."/>
            <person name="Gonzalez-Ballester D."/>
            <person name="Gonzalez-Halphen D."/>
            <person name="Hallmann A."/>
            <person name="Hanikenne M."/>
            <person name="Hippler M."/>
            <person name="Inwood W."/>
            <person name="Jabbari K."/>
            <person name="Kalanon M."/>
            <person name="Kuras R."/>
            <person name="Lefebvre P.A."/>
            <person name="Lemaire S.D."/>
            <person name="Lobanov A.V."/>
            <person name="Lohr M."/>
            <person name="Manuell A."/>
            <person name="Meier I."/>
            <person name="Mets L."/>
            <person name="Mittag M."/>
            <person name="Mittelmeier T."/>
            <person name="Moroney J.V."/>
            <person name="Moseley J."/>
            <person name="Napoli C."/>
            <person name="Nedelcu A.M."/>
            <person name="Niyogi K."/>
            <person name="Novoselov S.V."/>
            <person name="Paulsen I.T."/>
            <person name="Pazour G."/>
            <person name="Purton S."/>
            <person name="Ral J.P."/>
            <person name="Riano-Pachon D.M."/>
            <person name="Riekhof W."/>
            <person name="Rymarquis L."/>
            <person name="Schroda M."/>
            <person name="Stern D."/>
            <person name="Umen J."/>
            <person name="Willows R."/>
            <person name="Wilson N."/>
            <person name="Zimmer S.L."/>
            <person name="Allmer J."/>
            <person name="Balk J."/>
            <person name="Bisova K."/>
            <person name="Chen C.J."/>
            <person name="Elias M."/>
            <person name="Gendler K."/>
            <person name="Hauser C."/>
            <person name="Lamb M.R."/>
            <person name="Ledford H."/>
            <person name="Long J.C."/>
            <person name="Minagawa J."/>
            <person name="Page M.D."/>
            <person name="Pan J."/>
            <person name="Pootakham W."/>
            <person name="Roje S."/>
            <person name="Rose A."/>
            <person name="Stahlberg E."/>
            <person name="Terauchi A.M."/>
            <person name="Yang P."/>
            <person name="Ball S."/>
            <person name="Bowler C."/>
            <person name="Dieckmann C.L."/>
            <person name="Gladyshev V.N."/>
            <person name="Green P."/>
            <person name="Jorgensen R."/>
            <person name="Mayfield S."/>
            <person name="Mueller-Roeber B."/>
            <person name="Rajamani S."/>
            <person name="Sayre R.T."/>
            <person name="Brokstein P."/>
            <person name="Dubchak I."/>
            <person name="Goodstein D."/>
            <person name="Hornick L."/>
            <person name="Huang Y.W."/>
            <person name="Jhaveri J."/>
            <person name="Luo Y."/>
            <person name="Martinez D."/>
            <person name="Ngau W.C."/>
            <person name="Otillar B."/>
            <person name="Poliakov A."/>
            <person name="Porter A."/>
            <person name="Szajkowski L."/>
            <person name="Werner G."/>
            <person name="Zhou K."/>
            <person name="Grigoriev I.V."/>
            <person name="Rokhsar D.S."/>
            <person name="Grossman A.R."/>
        </authorList>
    </citation>
    <scope>NUCLEOTIDE SEQUENCE [LARGE SCALE GENOMIC DNA]</scope>
    <source>
        <strain evidence="6">CC-503</strain>
    </source>
</reference>
<dbReference type="PANTHER" id="PTHR31561">
    <property type="entry name" value="3-KETOACYL-COA SYNTHASE"/>
    <property type="match status" value="1"/>
</dbReference>
<feature type="region of interest" description="Disordered" evidence="1">
    <location>
        <begin position="495"/>
        <end position="533"/>
    </location>
</feature>
<feature type="transmembrane region" description="Helical" evidence="2">
    <location>
        <begin position="666"/>
        <end position="688"/>
    </location>
</feature>
<dbReference type="Pfam" id="PF02797">
    <property type="entry name" value="Chal_sti_synt_C"/>
    <property type="match status" value="1"/>
</dbReference>
<keyword evidence="6" id="KW-1185">Reference proteome</keyword>
<evidence type="ECO:0000313" key="6">
    <source>
        <dbReference type="Proteomes" id="UP000006906"/>
    </source>
</evidence>
<dbReference type="STRING" id="3055.A0A2K3DIV9"/>
<evidence type="ECO:0008006" key="7">
    <source>
        <dbReference type="Google" id="ProtNLM"/>
    </source>
</evidence>
<dbReference type="GO" id="GO:0006633">
    <property type="term" value="P:fatty acid biosynthetic process"/>
    <property type="evidence" value="ECO:0007669"/>
    <property type="project" value="InterPro"/>
</dbReference>
<dbReference type="InParanoid" id="A0A2K3DIV9"/>
<dbReference type="AlphaFoldDB" id="A0A2K3DIV9"/>
<organism evidence="5 6">
    <name type="scientific">Chlamydomonas reinhardtii</name>
    <name type="common">Chlamydomonas smithii</name>
    <dbReference type="NCBI Taxonomy" id="3055"/>
    <lineage>
        <taxon>Eukaryota</taxon>
        <taxon>Viridiplantae</taxon>
        <taxon>Chlorophyta</taxon>
        <taxon>core chlorophytes</taxon>
        <taxon>Chlorophyceae</taxon>
        <taxon>CS clade</taxon>
        <taxon>Chlamydomonadales</taxon>
        <taxon>Chlamydomonadaceae</taxon>
        <taxon>Chlamydomonas</taxon>
    </lineage>
</organism>
<dbReference type="Proteomes" id="UP000006906">
    <property type="component" value="Chromosome 7"/>
</dbReference>
<dbReference type="Gramene" id="PNW80462">
    <property type="protein sequence ID" value="PNW80462"/>
    <property type="gene ID" value="CHLRE_07g318500v5"/>
</dbReference>
<evidence type="ECO:0000256" key="1">
    <source>
        <dbReference type="SAM" id="MobiDB-lite"/>
    </source>
</evidence>
<evidence type="ECO:0000259" key="4">
    <source>
        <dbReference type="Pfam" id="PF08392"/>
    </source>
</evidence>
<dbReference type="InterPro" id="IPR013601">
    <property type="entry name" value="FAE1_typ3_polyketide_synth"/>
</dbReference>
<dbReference type="GO" id="GO:0016747">
    <property type="term" value="F:acyltransferase activity, transferring groups other than amino-acyl groups"/>
    <property type="evidence" value="ECO:0007669"/>
    <property type="project" value="InterPro"/>
</dbReference>
<dbReference type="InterPro" id="IPR012392">
    <property type="entry name" value="3-ktacl-CoA_syn"/>
</dbReference>
<dbReference type="Pfam" id="PF08392">
    <property type="entry name" value="FAE1_CUT1_RppA"/>
    <property type="match status" value="1"/>
</dbReference>
<evidence type="ECO:0000256" key="2">
    <source>
        <dbReference type="SAM" id="Phobius"/>
    </source>
</evidence>
<dbReference type="OrthoDB" id="329835at2759"/>
<dbReference type="RefSeq" id="XP_042922497.1">
    <property type="nucleotide sequence ID" value="XM_043063929.1"/>
</dbReference>
<feature type="compositionally biased region" description="Polar residues" evidence="1">
    <location>
        <begin position="513"/>
        <end position="522"/>
    </location>
</feature>
<dbReference type="GO" id="GO:0016020">
    <property type="term" value="C:membrane"/>
    <property type="evidence" value="ECO:0007669"/>
    <property type="project" value="InterPro"/>
</dbReference>
<feature type="compositionally biased region" description="Low complexity" evidence="1">
    <location>
        <begin position="495"/>
        <end position="512"/>
    </location>
</feature>
<evidence type="ECO:0000313" key="5">
    <source>
        <dbReference type="EMBL" id="PNW80462.1"/>
    </source>
</evidence>
<keyword evidence="2" id="KW-0472">Membrane</keyword>
<accession>A0A2K3DIV9</accession>
<dbReference type="EMBL" id="CM008968">
    <property type="protein sequence ID" value="PNW80462.1"/>
    <property type="molecule type" value="Genomic_DNA"/>
</dbReference>
<dbReference type="KEGG" id="cre:CHLRE_07g318500v5"/>
<gene>
    <name evidence="5" type="ORF">CHLRE_07g318500v5</name>
</gene>
<feature type="compositionally biased region" description="Low complexity" evidence="1">
    <location>
        <begin position="450"/>
        <end position="463"/>
    </location>
</feature>
<dbReference type="SUPFAM" id="SSF53901">
    <property type="entry name" value="Thiolase-like"/>
    <property type="match status" value="3"/>
</dbReference>
<keyword evidence="2" id="KW-1133">Transmembrane helix</keyword>
<evidence type="ECO:0000259" key="3">
    <source>
        <dbReference type="Pfam" id="PF02797"/>
    </source>
</evidence>
<dbReference type="InterPro" id="IPR016039">
    <property type="entry name" value="Thiolase-like"/>
</dbReference>
<keyword evidence="2" id="KW-0812">Transmembrane</keyword>
<dbReference type="ExpressionAtlas" id="A0A2K3DIV9">
    <property type="expression patterns" value="baseline"/>
</dbReference>
<dbReference type="InterPro" id="IPR012328">
    <property type="entry name" value="Chalcone/stilbene_synt_C"/>
</dbReference>
<dbReference type="Gene3D" id="3.40.47.10">
    <property type="match status" value="3"/>
</dbReference>
<sequence>MAPPVLLYDLHVYKPPAEFKVDQSAIVQLWRDTQRYSPEEIDFQERVFARSGLAPCGTHLPPNLNPACVGNDAATDLDSAAAECRLAVCGAVEGLLEKTGLRPKDIDILVTTCSIYCPTPSMASMVVNAFGMRKDVQAYHLGGMGCANGVVGINLVADLLKTGLRPKDIDILVTTCSIYCPTPSMASMVVNAFGMRKDVQAYHLGGMGCANGVVGINLVADLLKAHPNSTALFVCTETTTPAYYRGNERHRLVTNLLFRMGGAAVCLTNKPGLRARAKYELLHRVRVHCGQSDQALSAIHYGPDAAGHNGIFLGKNVVSQASRALGLAMTQVAPRILTWSQLAAAALHMLQQRRRRVAVGGAASHRDGSSSSSGSGSGSSSSGSSSSTHGAPPVASAASAKQAGAATQPPAATASLGPLRTPSSERDGSSCGSGGSSSGGSSDEGGDGGSSSPTSSTSVPQSRPSDEQRSASPSTAACATAGAAAAAATATAGAAAADGSNKQQQQQQQQKQGPQEASQGSDQHQHQHQHQYRPNFQHSTCRHFLLHAGGAKVLDGLGEALQLDASRLGPSRAVLHDYGNVSSSTTWYTLAHVETVGGVRRGERVLQVGVGSGIKCGVNVWKALRDVREVHPAWEHRLPPAETTALRLAASVDLRGLGSRHVAGRALFAVVMVLAAALMHAVMLRLAAAGLAV</sequence>
<dbReference type="GeneID" id="5726561"/>
<feature type="region of interest" description="Disordered" evidence="1">
    <location>
        <begin position="358"/>
        <end position="476"/>
    </location>
</feature>
<feature type="domain" description="FAE" evidence="4">
    <location>
        <begin position="160"/>
        <end position="352"/>
    </location>
</feature>